<evidence type="ECO:0000313" key="2">
    <source>
        <dbReference type="EMBL" id="CDO93873.1"/>
    </source>
</evidence>
<dbReference type="GO" id="GO:0008948">
    <property type="term" value="F:oxaloacetate decarboxylase activity"/>
    <property type="evidence" value="ECO:0007669"/>
    <property type="project" value="TreeGrafter"/>
</dbReference>
<protein>
    <submittedName>
        <fullName evidence="2">WGS project CCBQ000000000 data, contig 00102</fullName>
    </submittedName>
</protein>
<dbReference type="PANTHER" id="PTHR33254:SF28">
    <property type="entry name" value="4-HYDROXY-4-METHYL-2-OXOGLUTARATE ALDOLASE"/>
    <property type="match status" value="1"/>
</dbReference>
<keyword evidence="1" id="KW-0479">Metal-binding</keyword>
<organism evidence="2 3">
    <name type="scientific">Kluyveromyces dobzhanskii CBS 2104</name>
    <dbReference type="NCBI Taxonomy" id="1427455"/>
    <lineage>
        <taxon>Eukaryota</taxon>
        <taxon>Fungi</taxon>
        <taxon>Dikarya</taxon>
        <taxon>Ascomycota</taxon>
        <taxon>Saccharomycotina</taxon>
        <taxon>Saccharomycetes</taxon>
        <taxon>Saccharomycetales</taxon>
        <taxon>Saccharomycetaceae</taxon>
        <taxon>Kluyveromyces</taxon>
    </lineage>
</organism>
<dbReference type="EMBL" id="CCBQ010000027">
    <property type="protein sequence ID" value="CDO93873.1"/>
    <property type="molecule type" value="Genomic_DNA"/>
</dbReference>
<accession>A0A0A8L6P6</accession>
<keyword evidence="1" id="KW-0460">Magnesium</keyword>
<dbReference type="AlphaFoldDB" id="A0A0A8L6P6"/>
<sequence length="235" mass="25829">MSNYIARLKRFTTCDISDGLLNLYGISNGGYFPNLLRRSGSGTVVGRAFPVLFGHTEATKGQASINYIDNVPAESIVTIGMTEDLQLSHAPYTKPIQAMYGGLMSTRAKYLGSNGTVVFGRIRDVEEHQNLDHTVFSYGIGTCAPKAILKPIEYDCQLKIKLSDGTTEIISPGDYLVCDDHGMVRIPTDSVDLEKLVIYIEKSIEADDLVSQDIKAGKPASESQKDRRAILKQYL</sequence>
<proteinExistence type="predicted"/>
<dbReference type="GO" id="GO:0047443">
    <property type="term" value="F:4-hydroxy-4-methyl-2-oxoglutarate aldolase activity"/>
    <property type="evidence" value="ECO:0007669"/>
    <property type="project" value="TreeGrafter"/>
</dbReference>
<name>A0A0A8L6P6_9SACH</name>
<dbReference type="InterPro" id="IPR036704">
    <property type="entry name" value="RraA/RraA-like_sf"/>
</dbReference>
<comment type="caution">
    <text evidence="2">The sequence shown here is derived from an EMBL/GenBank/DDBJ whole genome shotgun (WGS) entry which is preliminary data.</text>
</comment>
<reference evidence="2 3" key="1">
    <citation type="submission" date="2014-03" db="EMBL/GenBank/DDBJ databases">
        <title>The genome of Kluyveromyces dobzhanskii.</title>
        <authorList>
            <person name="Nystedt B."/>
            <person name="Astrom S."/>
        </authorList>
    </citation>
    <scope>NUCLEOTIDE SEQUENCE [LARGE SCALE GENOMIC DNA]</scope>
    <source>
        <strain evidence="2 3">CBS 2104</strain>
    </source>
</reference>
<comment type="cofactor">
    <cofactor evidence="1">
        <name>Mg(2+)</name>
        <dbReference type="ChEBI" id="CHEBI:18420"/>
    </cofactor>
</comment>
<dbReference type="Gene3D" id="3.50.30.40">
    <property type="entry name" value="Ribonuclease E inhibitor RraA/RraA-like"/>
    <property type="match status" value="1"/>
</dbReference>
<dbReference type="Proteomes" id="UP000031516">
    <property type="component" value="Unassembled WGS sequence"/>
</dbReference>
<dbReference type="Pfam" id="PF03737">
    <property type="entry name" value="RraA-like"/>
    <property type="match status" value="1"/>
</dbReference>
<dbReference type="PANTHER" id="PTHR33254">
    <property type="entry name" value="4-HYDROXY-4-METHYL-2-OXOGLUTARATE ALDOLASE 3-RELATED"/>
    <property type="match status" value="1"/>
</dbReference>
<dbReference type="GO" id="GO:0046872">
    <property type="term" value="F:metal ion binding"/>
    <property type="evidence" value="ECO:0007669"/>
    <property type="project" value="UniProtKB-KW"/>
</dbReference>
<dbReference type="OrthoDB" id="1476984at2759"/>
<keyword evidence="3" id="KW-1185">Reference proteome</keyword>
<evidence type="ECO:0000313" key="3">
    <source>
        <dbReference type="Proteomes" id="UP000031516"/>
    </source>
</evidence>
<feature type="binding site" evidence="1">
    <location>
        <position position="124"/>
    </location>
    <ligand>
        <name>Mg(2+)</name>
        <dbReference type="ChEBI" id="CHEBI:18420"/>
    </ligand>
</feature>
<feature type="binding site" evidence="1">
    <location>
        <begin position="101"/>
        <end position="104"/>
    </location>
    <ligand>
        <name>substrate</name>
    </ligand>
</feature>
<feature type="binding site" evidence="1">
    <location>
        <position position="123"/>
    </location>
    <ligand>
        <name>substrate</name>
    </ligand>
</feature>
<evidence type="ECO:0000256" key="1">
    <source>
        <dbReference type="PIRSR" id="PIRSR605493-1"/>
    </source>
</evidence>
<dbReference type="CDD" id="cd16841">
    <property type="entry name" value="RraA_family"/>
    <property type="match status" value="1"/>
</dbReference>
<dbReference type="SUPFAM" id="SSF89562">
    <property type="entry name" value="RraA-like"/>
    <property type="match status" value="1"/>
</dbReference>
<gene>
    <name evidence="2" type="ORF">KLDO_g2161</name>
</gene>
<dbReference type="InterPro" id="IPR005493">
    <property type="entry name" value="RraA/RraA-like"/>
</dbReference>